<name>A0A951UWX0_9CYAN</name>
<dbReference type="Proteomes" id="UP000729701">
    <property type="component" value="Unassembled WGS sequence"/>
</dbReference>
<accession>A0A951UWX0</accession>
<comment type="caution">
    <text evidence="1">The sequence shown here is derived from an EMBL/GenBank/DDBJ whole genome shotgun (WGS) entry which is preliminary data.</text>
</comment>
<organism evidence="1 2">
    <name type="scientific">Cyanomargarita calcarea GSE-NOS-MK-12-04C</name>
    <dbReference type="NCBI Taxonomy" id="2839659"/>
    <lineage>
        <taxon>Bacteria</taxon>
        <taxon>Bacillati</taxon>
        <taxon>Cyanobacteriota</taxon>
        <taxon>Cyanophyceae</taxon>
        <taxon>Nostocales</taxon>
        <taxon>Cyanomargaritaceae</taxon>
        <taxon>Cyanomargarita</taxon>
    </lineage>
</organism>
<reference evidence="1" key="2">
    <citation type="journal article" date="2022" name="Microbiol. Resour. Announc.">
        <title>Metagenome Sequencing to Explore Phylogenomics of Terrestrial Cyanobacteria.</title>
        <authorList>
            <person name="Ward R.D."/>
            <person name="Stajich J.E."/>
            <person name="Johansen J.R."/>
            <person name="Huntemann M."/>
            <person name="Clum A."/>
            <person name="Foster B."/>
            <person name="Foster B."/>
            <person name="Roux S."/>
            <person name="Palaniappan K."/>
            <person name="Varghese N."/>
            <person name="Mukherjee S."/>
            <person name="Reddy T.B.K."/>
            <person name="Daum C."/>
            <person name="Copeland A."/>
            <person name="Chen I.A."/>
            <person name="Ivanova N.N."/>
            <person name="Kyrpides N.C."/>
            <person name="Shapiro N."/>
            <person name="Eloe-Fadrosh E.A."/>
            <person name="Pietrasiak N."/>
        </authorList>
    </citation>
    <scope>NUCLEOTIDE SEQUENCE</scope>
    <source>
        <strain evidence="1">GSE-NOS-MK-12-04C</strain>
    </source>
</reference>
<evidence type="ECO:0000313" key="1">
    <source>
        <dbReference type="EMBL" id="MBW4670215.1"/>
    </source>
</evidence>
<reference evidence="1" key="1">
    <citation type="submission" date="2021-05" db="EMBL/GenBank/DDBJ databases">
        <authorList>
            <person name="Pietrasiak N."/>
            <person name="Ward R."/>
            <person name="Stajich J.E."/>
            <person name="Kurbessoian T."/>
        </authorList>
    </citation>
    <scope>NUCLEOTIDE SEQUENCE</scope>
    <source>
        <strain evidence="1">GSE-NOS-MK-12-04C</strain>
    </source>
</reference>
<proteinExistence type="predicted"/>
<gene>
    <name evidence="1" type="ORF">KME60_23080</name>
</gene>
<dbReference type="AlphaFoldDB" id="A0A951UWX0"/>
<sequence length="131" mass="14872">MNSSLLENGIKSPENVSTINHFLLEAIPELNITEDSESAIFEPEEQLQNYEVILEQHDNSQYILPSVSTTHTEDSESLLPNLRNPLYQKLSQNASSMTKSHAAFLQARQESLHQISALIQLQMDFCKQLFP</sequence>
<dbReference type="EMBL" id="JAHHGZ010000028">
    <property type="protein sequence ID" value="MBW4670215.1"/>
    <property type="molecule type" value="Genomic_DNA"/>
</dbReference>
<evidence type="ECO:0000313" key="2">
    <source>
        <dbReference type="Proteomes" id="UP000729701"/>
    </source>
</evidence>
<protein>
    <submittedName>
        <fullName evidence="1">Uncharacterized protein</fullName>
    </submittedName>
</protein>